<accession>A0A7J3UYH8</accession>
<dbReference type="GO" id="GO:0003677">
    <property type="term" value="F:DNA binding"/>
    <property type="evidence" value="ECO:0007669"/>
    <property type="project" value="UniProtKB-KW"/>
</dbReference>
<protein>
    <recommendedName>
        <fullName evidence="5">Transposase</fullName>
    </recommendedName>
</protein>
<evidence type="ECO:0008006" key="5">
    <source>
        <dbReference type="Google" id="ProtNLM"/>
    </source>
</evidence>
<reference evidence="4" key="1">
    <citation type="journal article" date="2020" name="mSystems">
        <title>Genome- and Community-Level Interaction Insights into Carbon Utilization and Element Cycling Functions of Hydrothermarchaeota in Hydrothermal Sediment.</title>
        <authorList>
            <person name="Zhou Z."/>
            <person name="Liu Y."/>
            <person name="Xu W."/>
            <person name="Pan J."/>
            <person name="Luo Z.H."/>
            <person name="Li M."/>
        </authorList>
    </citation>
    <scope>NUCLEOTIDE SEQUENCE [LARGE SCALE GENOMIC DNA]</scope>
    <source>
        <strain evidence="4">SpSt-1038</strain>
    </source>
</reference>
<keyword evidence="1" id="KW-0815">Transposition</keyword>
<evidence type="ECO:0000256" key="2">
    <source>
        <dbReference type="ARBA" id="ARBA00023125"/>
    </source>
</evidence>
<evidence type="ECO:0000256" key="1">
    <source>
        <dbReference type="ARBA" id="ARBA00022578"/>
    </source>
</evidence>
<keyword evidence="2" id="KW-0238">DNA-binding</keyword>
<organism evidence="4">
    <name type="scientific">Candidatus Methanosuratincola petrocarbonis</name>
    <name type="common">ex Vanwonterghem et al. 2016</name>
    <dbReference type="NCBI Taxonomy" id="1867261"/>
    <lineage>
        <taxon>Archaea</taxon>
        <taxon>Thermoproteota</taxon>
        <taxon>Methanosuratincolia</taxon>
        <taxon>Candidatus Methanomethylicales</taxon>
        <taxon>Candidatus Methanomethylicaceae</taxon>
        <taxon>Candidatus Methanosuratincola (ex Vanwonterghem et al. 2016)</taxon>
    </lineage>
</organism>
<proteinExistence type="predicted"/>
<dbReference type="PANTHER" id="PTHR33217">
    <property type="entry name" value="TRANSPOSASE FOR INSERTION SEQUENCE ELEMENT IS1081"/>
    <property type="match status" value="1"/>
</dbReference>
<dbReference type="GO" id="GO:0004803">
    <property type="term" value="F:transposase activity"/>
    <property type="evidence" value="ECO:0007669"/>
    <property type="project" value="InterPro"/>
</dbReference>
<evidence type="ECO:0000256" key="3">
    <source>
        <dbReference type="ARBA" id="ARBA00023172"/>
    </source>
</evidence>
<keyword evidence="3" id="KW-0233">DNA recombination</keyword>
<gene>
    <name evidence="4" type="ORF">ENL91_01945</name>
</gene>
<dbReference type="EMBL" id="DRVT01000020">
    <property type="protein sequence ID" value="HHI48915.1"/>
    <property type="molecule type" value="Genomic_DNA"/>
</dbReference>
<evidence type="ECO:0000313" key="4">
    <source>
        <dbReference type="EMBL" id="HHI48915.1"/>
    </source>
</evidence>
<dbReference type="Pfam" id="PF00872">
    <property type="entry name" value="Transposase_mut"/>
    <property type="match status" value="1"/>
</dbReference>
<sequence>MAYALKKIYRAETQKEAEKALQSLRERLGEIYPKVVQQWGTTAYALWVFLRHPKPIRHYLYTTNQLERLAKETKSGMGNYHVALTQ</sequence>
<name>A0A7J3UYH8_9CREN</name>
<comment type="caution">
    <text evidence="4">The sequence shown here is derived from an EMBL/GenBank/DDBJ whole genome shotgun (WGS) entry which is preliminary data.</text>
</comment>
<dbReference type="AlphaFoldDB" id="A0A7J3UYH8"/>
<dbReference type="PANTHER" id="PTHR33217:SF8">
    <property type="entry name" value="MUTATOR FAMILY TRANSPOSASE"/>
    <property type="match status" value="1"/>
</dbReference>
<dbReference type="GO" id="GO:0006313">
    <property type="term" value="P:DNA transposition"/>
    <property type="evidence" value="ECO:0007669"/>
    <property type="project" value="InterPro"/>
</dbReference>
<dbReference type="InterPro" id="IPR001207">
    <property type="entry name" value="Transposase_mutator"/>
</dbReference>